<dbReference type="GO" id="GO:0003735">
    <property type="term" value="F:structural constituent of ribosome"/>
    <property type="evidence" value="ECO:0007669"/>
    <property type="project" value="TreeGrafter"/>
</dbReference>
<reference evidence="2" key="1">
    <citation type="journal article" date="2014" name="Proc. Natl. Acad. Sci. U.S.A.">
        <title>Extensive sampling of basidiomycete genomes demonstrates inadequacy of the white-rot/brown-rot paradigm for wood decay fungi.</title>
        <authorList>
            <person name="Riley R."/>
            <person name="Salamov A.A."/>
            <person name="Brown D.W."/>
            <person name="Nagy L.G."/>
            <person name="Floudas D."/>
            <person name="Held B.W."/>
            <person name="Levasseur A."/>
            <person name="Lombard V."/>
            <person name="Morin E."/>
            <person name="Otillar R."/>
            <person name="Lindquist E.A."/>
            <person name="Sun H."/>
            <person name="LaButti K.M."/>
            <person name="Schmutz J."/>
            <person name="Jabbour D."/>
            <person name="Luo H."/>
            <person name="Baker S.E."/>
            <person name="Pisabarro A.G."/>
            <person name="Walton J.D."/>
            <person name="Blanchette R.A."/>
            <person name="Henrissat B."/>
            <person name="Martin F."/>
            <person name="Cullen D."/>
            <person name="Hibbett D.S."/>
            <person name="Grigoriev I.V."/>
        </authorList>
    </citation>
    <scope>NUCLEOTIDE SEQUENCE [LARGE SCALE GENOMIC DNA]</scope>
    <source>
        <strain evidence="2">MUCL 33604</strain>
    </source>
</reference>
<dbReference type="EMBL" id="KL197710">
    <property type="protein sequence ID" value="KDQ63174.1"/>
    <property type="molecule type" value="Genomic_DNA"/>
</dbReference>
<dbReference type="Proteomes" id="UP000027265">
    <property type="component" value="Unassembled WGS sequence"/>
</dbReference>
<dbReference type="InterPro" id="IPR021036">
    <property type="entry name" value="Ribosomal_mS45"/>
</dbReference>
<organism evidence="1 2">
    <name type="scientific">Jaapia argillacea MUCL 33604</name>
    <dbReference type="NCBI Taxonomy" id="933084"/>
    <lineage>
        <taxon>Eukaryota</taxon>
        <taxon>Fungi</taxon>
        <taxon>Dikarya</taxon>
        <taxon>Basidiomycota</taxon>
        <taxon>Agaricomycotina</taxon>
        <taxon>Agaricomycetes</taxon>
        <taxon>Agaricomycetidae</taxon>
        <taxon>Jaapiales</taxon>
        <taxon>Jaapiaceae</taxon>
        <taxon>Jaapia</taxon>
    </lineage>
</organism>
<keyword evidence="2" id="KW-1185">Reference proteome</keyword>
<protein>
    <submittedName>
        <fullName evidence="1">Uncharacterized protein</fullName>
    </submittedName>
</protein>
<dbReference type="InParanoid" id="A0A067Q873"/>
<dbReference type="OrthoDB" id="10052321at2759"/>
<sequence length="250" mass="28458">MHMEDPEKHSVRALSQKFGLSLKRVDAILRLKGLEAHWQKQELPLQTGFLAGMQKILGMVETPVLVGDRVDMDQADVVDELQGDEARDKYQRMFWETVSEGGEEPTLPGVLDRARADAVRFAETKEKAKSDNALLGITDKVAKGNDAVWEPTPQDWRARYEVLFYEPKVSSIDVLRAIAARPWSVTTPTNITIAKSGRGKYRPLIQFEDVGGKFLDVQDRVRRMKEGERRTKIKTKKKLAKEQALRELWA</sequence>
<proteinExistence type="predicted"/>
<evidence type="ECO:0000313" key="1">
    <source>
        <dbReference type="EMBL" id="KDQ63174.1"/>
    </source>
</evidence>
<name>A0A067Q873_9AGAM</name>
<gene>
    <name evidence="1" type="ORF">JAAARDRAFT_29182</name>
</gene>
<dbReference type="GO" id="GO:0005763">
    <property type="term" value="C:mitochondrial small ribosomal subunit"/>
    <property type="evidence" value="ECO:0007669"/>
    <property type="project" value="TreeGrafter"/>
</dbReference>
<dbReference type="PANTHER" id="PTHR28158">
    <property type="entry name" value="37S RIBOSOMAL PROTEIN S35, MITOCHONDRIAL"/>
    <property type="match status" value="1"/>
</dbReference>
<dbReference type="Pfam" id="PF12298">
    <property type="entry name" value="Bot1p"/>
    <property type="match status" value="1"/>
</dbReference>
<dbReference type="GO" id="GO:0032543">
    <property type="term" value="P:mitochondrial translation"/>
    <property type="evidence" value="ECO:0007669"/>
    <property type="project" value="TreeGrafter"/>
</dbReference>
<evidence type="ECO:0000313" key="2">
    <source>
        <dbReference type="Proteomes" id="UP000027265"/>
    </source>
</evidence>
<dbReference type="AlphaFoldDB" id="A0A067Q873"/>
<dbReference type="HOGENOM" id="CLU_068719_0_0_1"/>
<dbReference type="PANTHER" id="PTHR28158:SF1">
    <property type="entry name" value="SMALL RIBOSOMAL SUBUNIT PROTEIN MS45"/>
    <property type="match status" value="1"/>
</dbReference>
<accession>A0A067Q873</accession>